<reference evidence="10 11" key="1">
    <citation type="submission" date="2018-10" db="EMBL/GenBank/DDBJ databases">
        <title>Sequencing the genomes of 1000 actinobacteria strains.</title>
        <authorList>
            <person name="Klenk H.-P."/>
        </authorList>
    </citation>
    <scope>NUCLEOTIDE SEQUENCE [LARGE SCALE GENOMIC DNA]</scope>
    <source>
        <strain evidence="10 11">DSM 17894</strain>
    </source>
</reference>
<evidence type="ECO:0000256" key="5">
    <source>
        <dbReference type="ARBA" id="ARBA00022989"/>
    </source>
</evidence>
<dbReference type="EMBL" id="RBKS01000001">
    <property type="protein sequence ID" value="RKR73017.1"/>
    <property type="molecule type" value="Genomic_DNA"/>
</dbReference>
<dbReference type="InterPro" id="IPR035906">
    <property type="entry name" value="MetI-like_sf"/>
</dbReference>
<keyword evidence="4 7" id="KW-0812">Transmembrane</keyword>
<comment type="subcellular location">
    <subcellularLocation>
        <location evidence="1 7">Cell membrane</location>
        <topology evidence="1 7">Multi-pass membrane protein</topology>
    </subcellularLocation>
</comment>
<keyword evidence="2 7" id="KW-0813">Transport</keyword>
<organism evidence="10 11">
    <name type="scientific">Frondihabitans australicus</name>
    <dbReference type="NCBI Taxonomy" id="386892"/>
    <lineage>
        <taxon>Bacteria</taxon>
        <taxon>Bacillati</taxon>
        <taxon>Actinomycetota</taxon>
        <taxon>Actinomycetes</taxon>
        <taxon>Micrococcales</taxon>
        <taxon>Microbacteriaceae</taxon>
        <taxon>Frondihabitans</taxon>
    </lineage>
</organism>
<dbReference type="Proteomes" id="UP000280008">
    <property type="component" value="Unassembled WGS sequence"/>
</dbReference>
<gene>
    <name evidence="10" type="ORF">C8E83_0099</name>
</gene>
<evidence type="ECO:0000256" key="8">
    <source>
        <dbReference type="SAM" id="MobiDB-lite"/>
    </source>
</evidence>
<dbReference type="PANTHER" id="PTHR43386:SF1">
    <property type="entry name" value="D,D-DIPEPTIDE TRANSPORT SYSTEM PERMEASE PROTEIN DDPC-RELATED"/>
    <property type="match status" value="1"/>
</dbReference>
<dbReference type="AlphaFoldDB" id="A0A495IAI5"/>
<feature type="transmembrane region" description="Helical" evidence="7">
    <location>
        <begin position="95"/>
        <end position="115"/>
    </location>
</feature>
<accession>A0A495IAI5</accession>
<keyword evidence="11" id="KW-1185">Reference proteome</keyword>
<dbReference type="GO" id="GO:0005886">
    <property type="term" value="C:plasma membrane"/>
    <property type="evidence" value="ECO:0007669"/>
    <property type="project" value="UniProtKB-SubCell"/>
</dbReference>
<evidence type="ECO:0000256" key="6">
    <source>
        <dbReference type="ARBA" id="ARBA00023136"/>
    </source>
</evidence>
<feature type="transmembrane region" description="Helical" evidence="7">
    <location>
        <begin position="32"/>
        <end position="53"/>
    </location>
</feature>
<evidence type="ECO:0000256" key="3">
    <source>
        <dbReference type="ARBA" id="ARBA00022475"/>
    </source>
</evidence>
<feature type="transmembrane region" description="Helical" evidence="7">
    <location>
        <begin position="225"/>
        <end position="246"/>
    </location>
</feature>
<dbReference type="PROSITE" id="PS50928">
    <property type="entry name" value="ABC_TM1"/>
    <property type="match status" value="1"/>
</dbReference>
<proteinExistence type="inferred from homology"/>
<feature type="region of interest" description="Disordered" evidence="8">
    <location>
        <begin position="1"/>
        <end position="22"/>
    </location>
</feature>
<dbReference type="RefSeq" id="WP_121367935.1">
    <property type="nucleotide sequence ID" value="NZ_RBKS01000001.1"/>
</dbReference>
<comment type="caution">
    <text evidence="10">The sequence shown here is derived from an EMBL/GenBank/DDBJ whole genome shotgun (WGS) entry which is preliminary data.</text>
</comment>
<dbReference type="InterPro" id="IPR050366">
    <property type="entry name" value="BP-dependent_transpt_permease"/>
</dbReference>
<evidence type="ECO:0000256" key="2">
    <source>
        <dbReference type="ARBA" id="ARBA00022448"/>
    </source>
</evidence>
<dbReference type="InterPro" id="IPR000515">
    <property type="entry name" value="MetI-like"/>
</dbReference>
<evidence type="ECO:0000256" key="1">
    <source>
        <dbReference type="ARBA" id="ARBA00004651"/>
    </source>
</evidence>
<evidence type="ECO:0000259" key="9">
    <source>
        <dbReference type="PROSITE" id="PS50928"/>
    </source>
</evidence>
<evidence type="ECO:0000256" key="4">
    <source>
        <dbReference type="ARBA" id="ARBA00022692"/>
    </source>
</evidence>
<feature type="transmembrane region" description="Helical" evidence="7">
    <location>
        <begin position="161"/>
        <end position="178"/>
    </location>
</feature>
<evidence type="ECO:0000256" key="7">
    <source>
        <dbReference type="RuleBase" id="RU363032"/>
    </source>
</evidence>
<dbReference type="GO" id="GO:0055085">
    <property type="term" value="P:transmembrane transport"/>
    <property type="evidence" value="ECO:0007669"/>
    <property type="project" value="InterPro"/>
</dbReference>
<sequence>MSLDTPVAVTTDEPLLQAPTATRPRKESRAGFYWRLVPFAIVILLAIIGPLLANHPATSVVGDQSVAPSGKFWFGTDANGLDVYSRVMTAFRLDVIIALSVTVIATVGAMAIGLVSGMYQSNRSALGLLARLLGRAVDLVQSIPVMIAGLVLVSFFGRNAVVITLTLGIVLIPFQARLMRTEVLRTRTDGYVDAARMSGESEFRLLLRHVLPNSFRPTLENTSSIFAMGIIFCAALGFLGVGIPTPAAEWGTMLAAGAPDAAVGRWWSVAFPAAALAFSVWASSVVVAAFVGRGRRRSR</sequence>
<keyword evidence="6 7" id="KW-0472">Membrane</keyword>
<protein>
    <submittedName>
        <fullName evidence="10">Peptide/nickel transport system permease protein</fullName>
    </submittedName>
</protein>
<feature type="domain" description="ABC transmembrane type-1" evidence="9">
    <location>
        <begin position="95"/>
        <end position="287"/>
    </location>
</feature>
<feature type="transmembrane region" description="Helical" evidence="7">
    <location>
        <begin position="136"/>
        <end position="155"/>
    </location>
</feature>
<feature type="transmembrane region" description="Helical" evidence="7">
    <location>
        <begin position="266"/>
        <end position="291"/>
    </location>
</feature>
<comment type="similarity">
    <text evidence="7">Belongs to the binding-protein-dependent transport system permease family.</text>
</comment>
<name>A0A495IAI5_9MICO</name>
<dbReference type="SUPFAM" id="SSF161098">
    <property type="entry name" value="MetI-like"/>
    <property type="match status" value="1"/>
</dbReference>
<dbReference type="CDD" id="cd06261">
    <property type="entry name" value="TM_PBP2"/>
    <property type="match status" value="1"/>
</dbReference>
<keyword evidence="5 7" id="KW-1133">Transmembrane helix</keyword>
<evidence type="ECO:0000313" key="10">
    <source>
        <dbReference type="EMBL" id="RKR73017.1"/>
    </source>
</evidence>
<keyword evidence="3" id="KW-1003">Cell membrane</keyword>
<dbReference type="OrthoDB" id="9812701at2"/>
<dbReference type="Pfam" id="PF00528">
    <property type="entry name" value="BPD_transp_1"/>
    <property type="match status" value="1"/>
</dbReference>
<dbReference type="Gene3D" id="1.10.3720.10">
    <property type="entry name" value="MetI-like"/>
    <property type="match status" value="1"/>
</dbReference>
<dbReference type="PANTHER" id="PTHR43386">
    <property type="entry name" value="OLIGOPEPTIDE TRANSPORT SYSTEM PERMEASE PROTEIN APPC"/>
    <property type="match status" value="1"/>
</dbReference>
<evidence type="ECO:0000313" key="11">
    <source>
        <dbReference type="Proteomes" id="UP000280008"/>
    </source>
</evidence>